<evidence type="ECO:0000313" key="2">
    <source>
        <dbReference type="EMBL" id="KIL58343.1"/>
    </source>
</evidence>
<dbReference type="EMBL" id="KN818340">
    <property type="protein sequence ID" value="KIL58343.1"/>
    <property type="molecule type" value="Genomic_DNA"/>
</dbReference>
<evidence type="ECO:0000259" key="1">
    <source>
        <dbReference type="PROSITE" id="PS50181"/>
    </source>
</evidence>
<accession>A0A0C2WQ14</accession>
<dbReference type="SUPFAM" id="SSF52047">
    <property type="entry name" value="RNI-like"/>
    <property type="match status" value="1"/>
</dbReference>
<dbReference type="InParanoid" id="A0A0C2WQ14"/>
<name>A0A0C2WQ14_AMAMK</name>
<keyword evidence="3" id="KW-1185">Reference proteome</keyword>
<dbReference type="SUPFAM" id="SSF81383">
    <property type="entry name" value="F-box domain"/>
    <property type="match status" value="1"/>
</dbReference>
<dbReference type="Pfam" id="PF00646">
    <property type="entry name" value="F-box"/>
    <property type="match status" value="1"/>
</dbReference>
<dbReference type="Proteomes" id="UP000054549">
    <property type="component" value="Unassembled WGS sequence"/>
</dbReference>
<dbReference type="PROSITE" id="PS50181">
    <property type="entry name" value="FBOX"/>
    <property type="match status" value="1"/>
</dbReference>
<dbReference type="Gene3D" id="3.80.10.10">
    <property type="entry name" value="Ribonuclease Inhibitor"/>
    <property type="match status" value="1"/>
</dbReference>
<evidence type="ECO:0000313" key="3">
    <source>
        <dbReference type="Proteomes" id="UP000054549"/>
    </source>
</evidence>
<sequence length="497" mass="56674">MNLGTPRPMRRYSQYSLVELPVELLLQIGRQMGFGDVQNLRLVCKHLNDIFAPTVLSHIHLGDRSYKTPGREYLTWGFASYNGGRPSYTRGPDITVPRPSASLRDLTSGHKSLAFVKSLTVSSLEWLVYQPNLLKQTNLFQWLQFVRNGRFRGDGLVRIHWQGKLPNLESVKWDIEIDGPNTSVLFLKVFILLPSLKELHLSLKPCDNEHLDSFMDRLARVSGLQTLTLHLRRSYTGSYENYLRGLGRLIANNPDLVNLRLVCDGKATLSPLRLFHHVPADRPAKLKKLLLDIDATTSELDMIPHLRSLQSLDIRRVPSNFWEALALNGIFIPFLTVGEVNGALCEYLLLNTNLVSLTMLLGYQNLSHIGSHGLLRALKNTNVVQITTSQHHWAKWSEDADIEVCLEQCAKLRKITVIFEKAHSPVYNDIEAMARIVSRLGDKISLEISGEDGIHRNFRKVFRKCRQSEDYLMKSLQQRLVFLDLQDQESSSSFPWS</sequence>
<proteinExistence type="predicted"/>
<dbReference type="InterPro" id="IPR036047">
    <property type="entry name" value="F-box-like_dom_sf"/>
</dbReference>
<dbReference type="AlphaFoldDB" id="A0A0C2WQ14"/>
<reference evidence="2 3" key="1">
    <citation type="submission" date="2014-04" db="EMBL/GenBank/DDBJ databases">
        <title>Evolutionary Origins and Diversification of the Mycorrhizal Mutualists.</title>
        <authorList>
            <consortium name="DOE Joint Genome Institute"/>
            <consortium name="Mycorrhizal Genomics Consortium"/>
            <person name="Kohler A."/>
            <person name="Kuo A."/>
            <person name="Nagy L.G."/>
            <person name="Floudas D."/>
            <person name="Copeland A."/>
            <person name="Barry K.W."/>
            <person name="Cichocki N."/>
            <person name="Veneault-Fourrey C."/>
            <person name="LaButti K."/>
            <person name="Lindquist E.A."/>
            <person name="Lipzen A."/>
            <person name="Lundell T."/>
            <person name="Morin E."/>
            <person name="Murat C."/>
            <person name="Riley R."/>
            <person name="Ohm R."/>
            <person name="Sun H."/>
            <person name="Tunlid A."/>
            <person name="Henrissat B."/>
            <person name="Grigoriev I.V."/>
            <person name="Hibbett D.S."/>
            <person name="Martin F."/>
        </authorList>
    </citation>
    <scope>NUCLEOTIDE SEQUENCE [LARGE SCALE GENOMIC DNA]</scope>
    <source>
        <strain evidence="2 3">Koide BX008</strain>
    </source>
</reference>
<protein>
    <recommendedName>
        <fullName evidence="1">F-box domain-containing protein</fullName>
    </recommendedName>
</protein>
<organism evidence="2 3">
    <name type="scientific">Amanita muscaria (strain Koide BX008)</name>
    <dbReference type="NCBI Taxonomy" id="946122"/>
    <lineage>
        <taxon>Eukaryota</taxon>
        <taxon>Fungi</taxon>
        <taxon>Dikarya</taxon>
        <taxon>Basidiomycota</taxon>
        <taxon>Agaricomycotina</taxon>
        <taxon>Agaricomycetes</taxon>
        <taxon>Agaricomycetidae</taxon>
        <taxon>Agaricales</taxon>
        <taxon>Pluteineae</taxon>
        <taxon>Amanitaceae</taxon>
        <taxon>Amanita</taxon>
    </lineage>
</organism>
<gene>
    <name evidence="2" type="ORF">M378DRAFT_170689</name>
</gene>
<dbReference type="InterPro" id="IPR032675">
    <property type="entry name" value="LRR_dom_sf"/>
</dbReference>
<dbReference type="HOGENOM" id="CLU_040183_0_0_1"/>
<dbReference type="InterPro" id="IPR001810">
    <property type="entry name" value="F-box_dom"/>
</dbReference>
<feature type="domain" description="F-box" evidence="1">
    <location>
        <begin position="14"/>
        <end position="69"/>
    </location>
</feature>